<dbReference type="EMBL" id="MU267613">
    <property type="protein sequence ID" value="KAH7914458.1"/>
    <property type="molecule type" value="Genomic_DNA"/>
</dbReference>
<proteinExistence type="predicted"/>
<evidence type="ECO:0000313" key="1">
    <source>
        <dbReference type="EMBL" id="KAH7914458.1"/>
    </source>
</evidence>
<gene>
    <name evidence="1" type="ORF">BJ138DRAFT_1143790</name>
</gene>
<keyword evidence="2" id="KW-1185">Reference proteome</keyword>
<evidence type="ECO:0000313" key="2">
    <source>
        <dbReference type="Proteomes" id="UP000790377"/>
    </source>
</evidence>
<reference evidence="1" key="1">
    <citation type="journal article" date="2021" name="New Phytol.">
        <title>Evolutionary innovations through gain and loss of genes in the ectomycorrhizal Boletales.</title>
        <authorList>
            <person name="Wu G."/>
            <person name="Miyauchi S."/>
            <person name="Morin E."/>
            <person name="Kuo A."/>
            <person name="Drula E."/>
            <person name="Varga T."/>
            <person name="Kohler A."/>
            <person name="Feng B."/>
            <person name="Cao Y."/>
            <person name="Lipzen A."/>
            <person name="Daum C."/>
            <person name="Hundley H."/>
            <person name="Pangilinan J."/>
            <person name="Johnson J."/>
            <person name="Barry K."/>
            <person name="LaButti K."/>
            <person name="Ng V."/>
            <person name="Ahrendt S."/>
            <person name="Min B."/>
            <person name="Choi I.G."/>
            <person name="Park H."/>
            <person name="Plett J.M."/>
            <person name="Magnuson J."/>
            <person name="Spatafora J.W."/>
            <person name="Nagy L.G."/>
            <person name="Henrissat B."/>
            <person name="Grigoriev I.V."/>
            <person name="Yang Z.L."/>
            <person name="Xu J."/>
            <person name="Martin F.M."/>
        </authorList>
    </citation>
    <scope>NUCLEOTIDE SEQUENCE</scope>
    <source>
        <strain evidence="1">ATCC 28755</strain>
    </source>
</reference>
<comment type="caution">
    <text evidence="1">The sequence shown here is derived from an EMBL/GenBank/DDBJ whole genome shotgun (WGS) entry which is preliminary data.</text>
</comment>
<dbReference type="Proteomes" id="UP000790377">
    <property type="component" value="Unassembled WGS sequence"/>
</dbReference>
<organism evidence="1 2">
    <name type="scientific">Hygrophoropsis aurantiaca</name>
    <dbReference type="NCBI Taxonomy" id="72124"/>
    <lineage>
        <taxon>Eukaryota</taxon>
        <taxon>Fungi</taxon>
        <taxon>Dikarya</taxon>
        <taxon>Basidiomycota</taxon>
        <taxon>Agaricomycotina</taxon>
        <taxon>Agaricomycetes</taxon>
        <taxon>Agaricomycetidae</taxon>
        <taxon>Boletales</taxon>
        <taxon>Coniophorineae</taxon>
        <taxon>Hygrophoropsidaceae</taxon>
        <taxon>Hygrophoropsis</taxon>
    </lineage>
</organism>
<name>A0ACB8ANZ6_9AGAM</name>
<sequence length="452" mass="49316">MQFIVPQIALILPFIVTSVLADYVIVPGASWTDTSGTVIQGHGAGILTVGDEFYWFGEDKADNSYLFSAVTCYKSTDLLSWERQNDALTPINGTMISTADVVERPKVVYNKKNSEYVMWFHSDNADYSAAMVGVATSETPCGPYAYKASWKPLGADSRDMSIYQDDDENQTAYLLYASDNNVDFKISVLDQNYYNVTALASEIPNINLEAPGIVKKDSIYYLIASHTSGWAPNPNKWFSTTSLYSNWSTQNDIAPEATNTYFSQNAYDFPLGPNAIYMGDRWRPDVLGSSTYIWLPLDWSTGVPQLVWADVWSIDLAAGTYTVATGTTYQAEDGVLGGGAEIFNNTAYSGGEAVGWLGEGGTVTLNNVQGNGQGQWVSLYYANGDSTWRNTTVSVNGGPTILVDQPNTGGPLVILSVPVKLDLRLGSNSITFAINQTTYAGDLDRIIVYNQG</sequence>
<protein>
    <submittedName>
        <fullName evidence="1">Glycoside hydrolase family 43 protein</fullName>
    </submittedName>
</protein>
<accession>A0ACB8ANZ6</accession>
<keyword evidence="1" id="KW-0378">Hydrolase</keyword>